<dbReference type="Pfam" id="PF09202">
    <property type="entry name" value="Rio2_N"/>
    <property type="match status" value="1"/>
</dbReference>
<accession>A0A0L0DNA0</accession>
<comment type="catalytic activity">
    <reaction evidence="11">
        <text>L-threonyl-[protein] + ATP = O-phospho-L-threonyl-[protein] + ADP + H(+)</text>
        <dbReference type="Rhea" id="RHEA:46608"/>
        <dbReference type="Rhea" id="RHEA-COMP:11060"/>
        <dbReference type="Rhea" id="RHEA-COMP:11605"/>
        <dbReference type="ChEBI" id="CHEBI:15378"/>
        <dbReference type="ChEBI" id="CHEBI:30013"/>
        <dbReference type="ChEBI" id="CHEBI:30616"/>
        <dbReference type="ChEBI" id="CHEBI:61977"/>
        <dbReference type="ChEBI" id="CHEBI:456216"/>
        <dbReference type="EC" id="2.7.11.1"/>
    </reaction>
</comment>
<dbReference type="PANTHER" id="PTHR45852">
    <property type="entry name" value="SER/THR-PROTEIN KINASE RIO2"/>
    <property type="match status" value="1"/>
</dbReference>
<protein>
    <recommendedName>
        <fullName evidence="13">Serine/threonine-protein kinase RIO2</fullName>
        <ecNumber evidence="3">2.7.11.1</ecNumber>
    </recommendedName>
    <alternativeName>
        <fullName evidence="14">Serine/threonine-protein kinase rio2</fullName>
    </alternativeName>
</protein>
<dbReference type="eggNOG" id="KOG2268">
    <property type="taxonomic scope" value="Eukaryota"/>
</dbReference>
<dbReference type="EC" id="2.7.11.1" evidence="3"/>
<dbReference type="InterPro" id="IPR030484">
    <property type="entry name" value="Rio2"/>
</dbReference>
<dbReference type="GO" id="GO:0046872">
    <property type="term" value="F:metal ion binding"/>
    <property type="evidence" value="ECO:0007669"/>
    <property type="project" value="UniProtKB-KW"/>
</dbReference>
<evidence type="ECO:0000259" key="16">
    <source>
        <dbReference type="SMART" id="SM00090"/>
    </source>
</evidence>
<dbReference type="InterPro" id="IPR018935">
    <property type="entry name" value="RIO_kinase_CS"/>
</dbReference>
<evidence type="ECO:0000256" key="14">
    <source>
        <dbReference type="ARBA" id="ARBA00068837"/>
    </source>
</evidence>
<keyword evidence="10" id="KW-0460">Magnesium</keyword>
<dbReference type="GO" id="GO:0005524">
    <property type="term" value="F:ATP binding"/>
    <property type="evidence" value="ECO:0007669"/>
    <property type="project" value="UniProtKB-KW"/>
</dbReference>
<dbReference type="STRING" id="461836.A0A0L0DNA0"/>
<name>A0A0L0DNA0_THETB</name>
<feature type="domain" description="RIO kinase" evidence="16">
    <location>
        <begin position="64"/>
        <end position="292"/>
    </location>
</feature>
<keyword evidence="7" id="KW-0547">Nucleotide-binding</keyword>
<dbReference type="InterPro" id="IPR015285">
    <property type="entry name" value="RIO2_wHTH_N"/>
</dbReference>
<evidence type="ECO:0000256" key="9">
    <source>
        <dbReference type="ARBA" id="ARBA00022840"/>
    </source>
</evidence>
<evidence type="ECO:0000256" key="1">
    <source>
        <dbReference type="ARBA" id="ARBA00001946"/>
    </source>
</evidence>
<dbReference type="EMBL" id="GL349437">
    <property type="protein sequence ID" value="KNC53496.1"/>
    <property type="molecule type" value="Genomic_DNA"/>
</dbReference>
<dbReference type="AlphaFoldDB" id="A0A0L0DNA0"/>
<feature type="compositionally biased region" description="Basic and acidic residues" evidence="15">
    <location>
        <begin position="396"/>
        <end position="405"/>
    </location>
</feature>
<reference evidence="17 18" key="1">
    <citation type="submission" date="2010-05" db="EMBL/GenBank/DDBJ databases">
        <title>The Genome Sequence of Thecamonas trahens ATCC 50062.</title>
        <authorList>
            <consortium name="The Broad Institute Genome Sequencing Platform"/>
            <person name="Russ C."/>
            <person name="Cuomo C."/>
            <person name="Shea T."/>
            <person name="Young S.K."/>
            <person name="Zeng Q."/>
            <person name="Koehrsen M."/>
            <person name="Haas B."/>
            <person name="Borodovsky M."/>
            <person name="Guigo R."/>
            <person name="Alvarado L."/>
            <person name="Berlin A."/>
            <person name="Bochicchio J."/>
            <person name="Borenstein D."/>
            <person name="Chapman S."/>
            <person name="Chen Z."/>
            <person name="Freedman E."/>
            <person name="Gellesch M."/>
            <person name="Goldberg J."/>
            <person name="Griggs A."/>
            <person name="Gujja S."/>
            <person name="Heilman E."/>
            <person name="Heiman D."/>
            <person name="Hepburn T."/>
            <person name="Howarth C."/>
            <person name="Jen D."/>
            <person name="Larson L."/>
            <person name="Mehta T."/>
            <person name="Park D."/>
            <person name="Pearson M."/>
            <person name="Roberts A."/>
            <person name="Saif S."/>
            <person name="Shenoy N."/>
            <person name="Sisk P."/>
            <person name="Stolte C."/>
            <person name="Sykes S."/>
            <person name="Thomson T."/>
            <person name="Walk T."/>
            <person name="White J."/>
            <person name="Yandava C."/>
            <person name="Burger G."/>
            <person name="Gray M.W."/>
            <person name="Holland P.W.H."/>
            <person name="King N."/>
            <person name="Lang F.B.F."/>
            <person name="Roger A.J."/>
            <person name="Ruiz-Trillo I."/>
            <person name="Lander E."/>
            <person name="Nusbaum C."/>
        </authorList>
    </citation>
    <scope>NUCLEOTIDE SEQUENCE [LARGE SCALE GENOMIC DNA]</scope>
    <source>
        <strain evidence="17 18">ATCC 50062</strain>
    </source>
</reference>
<evidence type="ECO:0000256" key="10">
    <source>
        <dbReference type="ARBA" id="ARBA00022842"/>
    </source>
</evidence>
<keyword evidence="9" id="KW-0067">ATP-binding</keyword>
<dbReference type="SUPFAM" id="SSF56112">
    <property type="entry name" value="Protein kinase-like (PK-like)"/>
    <property type="match status" value="1"/>
</dbReference>
<dbReference type="SMART" id="SM00090">
    <property type="entry name" value="RIO"/>
    <property type="match status" value="1"/>
</dbReference>
<dbReference type="GeneID" id="25560967"/>
<dbReference type="GO" id="GO:0005829">
    <property type="term" value="C:cytosol"/>
    <property type="evidence" value="ECO:0007669"/>
    <property type="project" value="TreeGrafter"/>
</dbReference>
<keyword evidence="18" id="KW-1185">Reference proteome</keyword>
<dbReference type="Gene3D" id="1.10.510.10">
    <property type="entry name" value="Transferase(Phosphotransferase) domain 1"/>
    <property type="match status" value="1"/>
</dbReference>
<evidence type="ECO:0000313" key="18">
    <source>
        <dbReference type="Proteomes" id="UP000054408"/>
    </source>
</evidence>
<feature type="compositionally biased region" description="Low complexity" evidence="15">
    <location>
        <begin position="320"/>
        <end position="336"/>
    </location>
</feature>
<gene>
    <name evidence="17" type="ORF">AMSG_01209</name>
</gene>
<keyword evidence="5" id="KW-0808">Transferase</keyword>
<dbReference type="InterPro" id="IPR011009">
    <property type="entry name" value="Kinase-like_dom_sf"/>
</dbReference>
<evidence type="ECO:0000256" key="13">
    <source>
        <dbReference type="ARBA" id="ARBA00068353"/>
    </source>
</evidence>
<dbReference type="Pfam" id="PF01163">
    <property type="entry name" value="RIO1"/>
    <property type="match status" value="1"/>
</dbReference>
<comment type="cofactor">
    <cofactor evidence="1">
        <name>Mg(2+)</name>
        <dbReference type="ChEBI" id="CHEBI:18420"/>
    </cofactor>
</comment>
<evidence type="ECO:0000256" key="6">
    <source>
        <dbReference type="ARBA" id="ARBA00022723"/>
    </source>
</evidence>
<dbReference type="CDD" id="cd05144">
    <property type="entry name" value="RIO2_C"/>
    <property type="match status" value="1"/>
</dbReference>
<keyword evidence="8 17" id="KW-0418">Kinase</keyword>
<dbReference type="FunFam" id="1.10.10.10:FF:000053">
    <property type="entry name" value="Serine/threonine-protein kinase RIO2"/>
    <property type="match status" value="1"/>
</dbReference>
<evidence type="ECO:0000256" key="4">
    <source>
        <dbReference type="ARBA" id="ARBA00022527"/>
    </source>
</evidence>
<dbReference type="Gene3D" id="1.10.10.10">
    <property type="entry name" value="Winged helix-like DNA-binding domain superfamily/Winged helix DNA-binding domain"/>
    <property type="match status" value="1"/>
</dbReference>
<feature type="compositionally biased region" description="Basic residues" evidence="15">
    <location>
        <begin position="409"/>
        <end position="429"/>
    </location>
</feature>
<dbReference type="Proteomes" id="UP000054408">
    <property type="component" value="Unassembled WGS sequence"/>
</dbReference>
<dbReference type="InterPro" id="IPR036390">
    <property type="entry name" value="WH_DNA-bd_sf"/>
</dbReference>
<dbReference type="GO" id="GO:0030688">
    <property type="term" value="C:preribosome, small subunit precursor"/>
    <property type="evidence" value="ECO:0007669"/>
    <property type="project" value="TreeGrafter"/>
</dbReference>
<dbReference type="PANTHER" id="PTHR45852:SF1">
    <property type="entry name" value="SERINE_THREONINE-PROTEIN KINASE RIO2"/>
    <property type="match status" value="1"/>
</dbReference>
<dbReference type="PROSITE" id="PS01245">
    <property type="entry name" value="RIO1"/>
    <property type="match status" value="1"/>
</dbReference>
<evidence type="ECO:0000313" key="17">
    <source>
        <dbReference type="EMBL" id="KNC53496.1"/>
    </source>
</evidence>
<evidence type="ECO:0000256" key="15">
    <source>
        <dbReference type="SAM" id="MobiDB-lite"/>
    </source>
</evidence>
<dbReference type="GO" id="GO:0005634">
    <property type="term" value="C:nucleus"/>
    <property type="evidence" value="ECO:0007669"/>
    <property type="project" value="TreeGrafter"/>
</dbReference>
<dbReference type="SUPFAM" id="SSF46785">
    <property type="entry name" value="Winged helix' DNA-binding domain"/>
    <property type="match status" value="1"/>
</dbReference>
<organism evidence="17 18">
    <name type="scientific">Thecamonas trahens ATCC 50062</name>
    <dbReference type="NCBI Taxonomy" id="461836"/>
    <lineage>
        <taxon>Eukaryota</taxon>
        <taxon>Apusozoa</taxon>
        <taxon>Apusomonadida</taxon>
        <taxon>Apusomonadidae</taxon>
        <taxon>Thecamonas</taxon>
    </lineage>
</organism>
<proteinExistence type="inferred from homology"/>
<evidence type="ECO:0000256" key="3">
    <source>
        <dbReference type="ARBA" id="ARBA00012513"/>
    </source>
</evidence>
<comment type="similarity">
    <text evidence="2">Belongs to the protein kinase superfamily. RIO-type Ser/Thr kinase family.</text>
</comment>
<evidence type="ECO:0000256" key="7">
    <source>
        <dbReference type="ARBA" id="ARBA00022741"/>
    </source>
</evidence>
<dbReference type="GO" id="GO:0004674">
    <property type="term" value="F:protein serine/threonine kinase activity"/>
    <property type="evidence" value="ECO:0007669"/>
    <property type="project" value="UniProtKB-KW"/>
</dbReference>
<dbReference type="Gene3D" id="3.30.200.20">
    <property type="entry name" value="Phosphorylase Kinase, domain 1"/>
    <property type="match status" value="1"/>
</dbReference>
<feature type="region of interest" description="Disordered" evidence="15">
    <location>
        <begin position="312"/>
        <end position="443"/>
    </location>
</feature>
<dbReference type="InterPro" id="IPR018934">
    <property type="entry name" value="RIO_dom"/>
</dbReference>
<keyword evidence="6" id="KW-0479">Metal-binding</keyword>
<comment type="catalytic activity">
    <reaction evidence="12">
        <text>L-seryl-[protein] + ATP = O-phospho-L-seryl-[protein] + ADP + H(+)</text>
        <dbReference type="Rhea" id="RHEA:17989"/>
        <dbReference type="Rhea" id="RHEA-COMP:9863"/>
        <dbReference type="Rhea" id="RHEA-COMP:11604"/>
        <dbReference type="ChEBI" id="CHEBI:15378"/>
        <dbReference type="ChEBI" id="CHEBI:29999"/>
        <dbReference type="ChEBI" id="CHEBI:30616"/>
        <dbReference type="ChEBI" id="CHEBI:83421"/>
        <dbReference type="ChEBI" id="CHEBI:456216"/>
        <dbReference type="EC" id="2.7.11.1"/>
    </reaction>
</comment>
<keyword evidence="4" id="KW-0723">Serine/threonine-protein kinase</keyword>
<evidence type="ECO:0000256" key="12">
    <source>
        <dbReference type="ARBA" id="ARBA00048679"/>
    </source>
</evidence>
<sequence>MKLDVTAMRYITKKEFRVLTAVEMGMKNHQYVPTELISSISGLKHGGVYKLLGTLAKHKLVHHEQRGYDGYKITFLGYDFLALRALLKAGEVASVGHQVGVGKESDIFLCANEAGEQMVLKLHRLGRTSFRTIKNNRDYHGNRSHASWLYLSRLSAKREFDYMSALHTAGFPVPDPIANNRHCVVMSLIEGSPLSQVRVVDEPALLYERLLAMVVKFAEHGVIHGDFNEFNIMITADESDIVVIDFPQIVSTNHPDAEMYFDRDVHGVVRFLRSKLKYEADVPPPDLADIVRVSDLDVAIQASGYNHEASELDQHHEAHGGAAASAVNGASSGNESDAAEPTTGSGEGQGESEYGNSDGDVDGDNRSSEVAPEVDAEAAEGAEQSGTRRRRRRRKKEYDPKKDTSAVRSRLKRQQRQKARFKRRNRVKNRSAIEDRRAAKERW</sequence>
<dbReference type="OrthoDB" id="10258631at2759"/>
<evidence type="ECO:0000256" key="2">
    <source>
        <dbReference type="ARBA" id="ARBA00009196"/>
    </source>
</evidence>
<evidence type="ECO:0000256" key="5">
    <source>
        <dbReference type="ARBA" id="ARBA00022679"/>
    </source>
</evidence>
<dbReference type="FunFam" id="3.30.200.20:FF:000052">
    <property type="entry name" value="Serine/threonine-protein kinase RIO2"/>
    <property type="match status" value="1"/>
</dbReference>
<evidence type="ECO:0000256" key="8">
    <source>
        <dbReference type="ARBA" id="ARBA00022777"/>
    </source>
</evidence>
<dbReference type="InterPro" id="IPR000687">
    <property type="entry name" value="RIO_kinase"/>
</dbReference>
<dbReference type="RefSeq" id="XP_013761817.1">
    <property type="nucleotide sequence ID" value="XM_013906363.1"/>
</dbReference>
<dbReference type="GO" id="GO:0030490">
    <property type="term" value="P:maturation of SSU-rRNA"/>
    <property type="evidence" value="ECO:0007669"/>
    <property type="project" value="TreeGrafter"/>
</dbReference>
<evidence type="ECO:0000256" key="11">
    <source>
        <dbReference type="ARBA" id="ARBA00047899"/>
    </source>
</evidence>
<feature type="compositionally biased region" description="Basic and acidic residues" evidence="15">
    <location>
        <begin position="431"/>
        <end position="443"/>
    </location>
</feature>
<dbReference type="InterPro" id="IPR036388">
    <property type="entry name" value="WH-like_DNA-bd_sf"/>
</dbReference>
<dbReference type="OMA" id="FILEMNC"/>